<dbReference type="InterPro" id="IPR029058">
    <property type="entry name" value="AB_hydrolase_fold"/>
</dbReference>
<dbReference type="EMBL" id="QAOG01000001">
    <property type="protein sequence ID" value="PTQ62790.1"/>
    <property type="molecule type" value="Genomic_DNA"/>
</dbReference>
<evidence type="ECO:0000313" key="4">
    <source>
        <dbReference type="Proteomes" id="UP000244189"/>
    </source>
</evidence>
<dbReference type="AlphaFoldDB" id="A0A2T5GTZ5"/>
<dbReference type="SUPFAM" id="SSF53474">
    <property type="entry name" value="alpha/beta-Hydrolases"/>
    <property type="match status" value="1"/>
</dbReference>
<proteinExistence type="predicted"/>
<organism evidence="3 4">
    <name type="scientific">Sphingomonas aurantiaca</name>
    <dbReference type="NCBI Taxonomy" id="185949"/>
    <lineage>
        <taxon>Bacteria</taxon>
        <taxon>Pseudomonadati</taxon>
        <taxon>Pseudomonadota</taxon>
        <taxon>Alphaproteobacteria</taxon>
        <taxon>Sphingomonadales</taxon>
        <taxon>Sphingomonadaceae</taxon>
        <taxon>Sphingomonas</taxon>
    </lineage>
</organism>
<dbReference type="PANTHER" id="PTHR43798">
    <property type="entry name" value="MONOACYLGLYCEROL LIPASE"/>
    <property type="match status" value="1"/>
</dbReference>
<keyword evidence="4" id="KW-1185">Reference proteome</keyword>
<dbReference type="Pfam" id="PF12697">
    <property type="entry name" value="Abhydrolase_6"/>
    <property type="match status" value="1"/>
</dbReference>
<feature type="domain" description="AB hydrolase-1" evidence="2">
    <location>
        <begin position="33"/>
        <end position="269"/>
    </location>
</feature>
<reference evidence="3 4" key="1">
    <citation type="submission" date="2018-04" db="EMBL/GenBank/DDBJ databases">
        <title>Genomic Encyclopedia of Type Strains, Phase III (KMG-III): the genomes of soil and plant-associated and newly described type strains.</title>
        <authorList>
            <person name="Whitman W."/>
        </authorList>
    </citation>
    <scope>NUCLEOTIDE SEQUENCE [LARGE SCALE GENOMIC DNA]</scope>
    <source>
        <strain evidence="3 4">MA101b</strain>
    </source>
</reference>
<protein>
    <submittedName>
        <fullName evidence="3">Pimeloyl-ACP methyl ester carboxylesterase</fullName>
    </submittedName>
</protein>
<comment type="caution">
    <text evidence="3">The sequence shown here is derived from an EMBL/GenBank/DDBJ whole genome shotgun (WGS) entry which is preliminary data.</text>
</comment>
<keyword evidence="1" id="KW-0378">Hydrolase</keyword>
<accession>A0A2T5GTZ5</accession>
<evidence type="ECO:0000313" key="3">
    <source>
        <dbReference type="EMBL" id="PTQ62790.1"/>
    </source>
</evidence>
<dbReference type="GO" id="GO:0016020">
    <property type="term" value="C:membrane"/>
    <property type="evidence" value="ECO:0007669"/>
    <property type="project" value="TreeGrafter"/>
</dbReference>
<dbReference type="Proteomes" id="UP000244189">
    <property type="component" value="Unassembled WGS sequence"/>
</dbReference>
<dbReference type="GO" id="GO:0016787">
    <property type="term" value="F:hydrolase activity"/>
    <property type="evidence" value="ECO:0007669"/>
    <property type="project" value="UniProtKB-KW"/>
</dbReference>
<dbReference type="RefSeq" id="WP_107957090.1">
    <property type="nucleotide sequence ID" value="NZ_QAOG01000001.1"/>
</dbReference>
<evidence type="ECO:0000256" key="1">
    <source>
        <dbReference type="ARBA" id="ARBA00022801"/>
    </source>
</evidence>
<evidence type="ECO:0000259" key="2">
    <source>
        <dbReference type="Pfam" id="PF12697"/>
    </source>
</evidence>
<sequence length="293" mass="31872">MAAYENLYWWSNDGLRLHARDYPGGAEGQPPILCMAGLTRNARDFDALAARLAGRWRLIAVDFRGRGESAYAKDPMSYVPLTYVQDVEALLTEQGVDRYVAFGTSLGGIVAMLMAGPSRGRMVAALLNDVGPEVDAQGLSRIRGYVGKASVFPTWMHAARCVAENNGDVYPDWGIEEWLAMAKRLYRLNSSGRIVLDYDLKIAEPFRVPGNEAGPDMWQALASLRDVPTLIVRGGRSDLLSAVTAERMVASLDRAELVTVPGVGHAPTLTETIVQAPIDRLLARALEGAAIRA</sequence>
<dbReference type="PANTHER" id="PTHR43798:SF31">
    <property type="entry name" value="AB HYDROLASE SUPERFAMILY PROTEIN YCLE"/>
    <property type="match status" value="1"/>
</dbReference>
<dbReference type="InterPro" id="IPR000073">
    <property type="entry name" value="AB_hydrolase_1"/>
</dbReference>
<gene>
    <name evidence="3" type="ORF">C8J26_1074</name>
</gene>
<name>A0A2T5GTZ5_9SPHN</name>
<dbReference type="InterPro" id="IPR050266">
    <property type="entry name" value="AB_hydrolase_sf"/>
</dbReference>
<dbReference type="Gene3D" id="3.40.50.1820">
    <property type="entry name" value="alpha/beta hydrolase"/>
    <property type="match status" value="1"/>
</dbReference>